<gene>
    <name evidence="2" type="ORF">FF36_00484</name>
</gene>
<dbReference type="PATRIC" id="fig|1502723.3.peg.536"/>
<feature type="region of interest" description="Disordered" evidence="1">
    <location>
        <begin position="19"/>
        <end position="47"/>
    </location>
</feature>
<dbReference type="EMBL" id="JYFN01000002">
    <property type="protein sequence ID" value="KJE25351.1"/>
    <property type="molecule type" value="Genomic_DNA"/>
</dbReference>
<dbReference type="Proteomes" id="UP000032545">
    <property type="component" value="Unassembled WGS sequence"/>
</dbReference>
<organism evidence="2 3">
    <name type="scientific">Frankia torreyi</name>
    <dbReference type="NCBI Taxonomy" id="1856"/>
    <lineage>
        <taxon>Bacteria</taxon>
        <taxon>Bacillati</taxon>
        <taxon>Actinomycetota</taxon>
        <taxon>Actinomycetes</taxon>
        <taxon>Frankiales</taxon>
        <taxon>Frankiaceae</taxon>
        <taxon>Frankia</taxon>
    </lineage>
</organism>
<sequence length="81" mass="8969">MGLTADHLLRTAVLTIPSDYRRRRRGPSPPVTSVTAPAGGRRPTTPTTPWWFIRWSYASDTDSPYESVGEGCGHTATDPRR</sequence>
<feature type="region of interest" description="Disordered" evidence="1">
    <location>
        <begin position="61"/>
        <end position="81"/>
    </location>
</feature>
<reference evidence="3" key="1">
    <citation type="submission" date="2015-02" db="EMBL/GenBank/DDBJ databases">
        <title>Draft Genome of Frankia sp. CpI1-S.</title>
        <authorList>
            <person name="Oshone R.T."/>
            <person name="Ngom M."/>
            <person name="Ghodhbane-Gtari F."/>
            <person name="Gtari M."/>
            <person name="Morris K."/>
            <person name="Thomas K."/>
            <person name="Sen A."/>
            <person name="Tisa L.S."/>
        </authorList>
    </citation>
    <scope>NUCLEOTIDE SEQUENCE [LARGE SCALE GENOMIC DNA]</scope>
    <source>
        <strain evidence="3">CpI1-S</strain>
    </source>
</reference>
<proteinExistence type="predicted"/>
<reference evidence="2 3" key="2">
    <citation type="journal article" date="2016" name="Genome Announc.">
        <title>Permanent Draft Genome Sequences for Two Variants of Frankia sp. Strain CpI1, the First Frankia Strain Isolated from Root Nodules of Comptonia peregrina.</title>
        <authorList>
            <person name="Oshone R."/>
            <person name="Hurst S.G.IV."/>
            <person name="Abebe-Akele F."/>
            <person name="Simpson S."/>
            <person name="Morris K."/>
            <person name="Thomas W.K."/>
            <person name="Tisa L.S."/>
        </authorList>
    </citation>
    <scope>NUCLEOTIDE SEQUENCE [LARGE SCALE GENOMIC DNA]</scope>
    <source>
        <strain evidence="3">CpI1-S</strain>
    </source>
</reference>
<evidence type="ECO:0000313" key="2">
    <source>
        <dbReference type="EMBL" id="KJE25351.1"/>
    </source>
</evidence>
<feature type="compositionally biased region" description="Low complexity" evidence="1">
    <location>
        <begin position="35"/>
        <end position="47"/>
    </location>
</feature>
<accession>A0A0D8BMI2</accession>
<protein>
    <submittedName>
        <fullName evidence="2">Uncharacterized protein</fullName>
    </submittedName>
</protein>
<name>A0A0D8BMI2_9ACTN</name>
<keyword evidence="3" id="KW-1185">Reference proteome</keyword>
<evidence type="ECO:0000313" key="3">
    <source>
        <dbReference type="Proteomes" id="UP000032545"/>
    </source>
</evidence>
<dbReference type="AlphaFoldDB" id="A0A0D8BMI2"/>
<comment type="caution">
    <text evidence="2">The sequence shown here is derived from an EMBL/GenBank/DDBJ whole genome shotgun (WGS) entry which is preliminary data.</text>
</comment>
<evidence type="ECO:0000256" key="1">
    <source>
        <dbReference type="SAM" id="MobiDB-lite"/>
    </source>
</evidence>